<proteinExistence type="predicted"/>
<feature type="chain" id="PRO_5002865845" evidence="2">
    <location>
        <begin position="24"/>
        <end position="254"/>
    </location>
</feature>
<evidence type="ECO:0000256" key="1">
    <source>
        <dbReference type="SAM" id="MobiDB-lite"/>
    </source>
</evidence>
<dbReference type="KEGG" id="tps:THAPSDRAFT_1701"/>
<reference evidence="3 4" key="2">
    <citation type="journal article" date="2008" name="Nature">
        <title>The Phaeodactylum genome reveals the evolutionary history of diatom genomes.</title>
        <authorList>
            <person name="Bowler C."/>
            <person name="Allen A.E."/>
            <person name="Badger J.H."/>
            <person name="Grimwood J."/>
            <person name="Jabbari K."/>
            <person name="Kuo A."/>
            <person name="Maheswari U."/>
            <person name="Martens C."/>
            <person name="Maumus F."/>
            <person name="Otillar R.P."/>
            <person name="Rayko E."/>
            <person name="Salamov A."/>
            <person name="Vandepoele K."/>
            <person name="Beszteri B."/>
            <person name="Gruber A."/>
            <person name="Heijde M."/>
            <person name="Katinka M."/>
            <person name="Mock T."/>
            <person name="Valentin K."/>
            <person name="Verret F."/>
            <person name="Berges J.A."/>
            <person name="Brownlee C."/>
            <person name="Cadoret J.P."/>
            <person name="Chiovitti A."/>
            <person name="Choi C.J."/>
            <person name="Coesel S."/>
            <person name="De Martino A."/>
            <person name="Detter J.C."/>
            <person name="Durkin C."/>
            <person name="Falciatore A."/>
            <person name="Fournet J."/>
            <person name="Haruta M."/>
            <person name="Huysman M.J."/>
            <person name="Jenkins B.D."/>
            <person name="Jiroutova K."/>
            <person name="Jorgensen R.E."/>
            <person name="Joubert Y."/>
            <person name="Kaplan A."/>
            <person name="Kroger N."/>
            <person name="Kroth P.G."/>
            <person name="La Roche J."/>
            <person name="Lindquist E."/>
            <person name="Lommer M."/>
            <person name="Martin-Jezequel V."/>
            <person name="Lopez P.J."/>
            <person name="Lucas S."/>
            <person name="Mangogna M."/>
            <person name="McGinnis K."/>
            <person name="Medlin L.K."/>
            <person name="Montsant A."/>
            <person name="Oudot-Le Secq M.P."/>
            <person name="Napoli C."/>
            <person name="Obornik M."/>
            <person name="Parker M.S."/>
            <person name="Petit J.L."/>
            <person name="Porcel B.M."/>
            <person name="Poulsen N."/>
            <person name="Robison M."/>
            <person name="Rychlewski L."/>
            <person name="Rynearson T.A."/>
            <person name="Schmutz J."/>
            <person name="Shapiro H."/>
            <person name="Siaut M."/>
            <person name="Stanley M."/>
            <person name="Sussman M.R."/>
            <person name="Taylor A.R."/>
            <person name="Vardi A."/>
            <person name="von Dassow P."/>
            <person name="Vyverman W."/>
            <person name="Willis A."/>
            <person name="Wyrwicz L.S."/>
            <person name="Rokhsar D.S."/>
            <person name="Weissenbach J."/>
            <person name="Armbrust E.V."/>
            <person name="Green B.R."/>
            <person name="Van de Peer Y."/>
            <person name="Grigoriev I.V."/>
        </authorList>
    </citation>
    <scope>NUCLEOTIDE SEQUENCE [LARGE SCALE GENOMIC DNA]</scope>
    <source>
        <strain evidence="3 4">CCMP1335</strain>
    </source>
</reference>
<dbReference type="RefSeq" id="XP_002286934.1">
    <property type="nucleotide sequence ID" value="XM_002286898.1"/>
</dbReference>
<dbReference type="GeneID" id="7452516"/>
<dbReference type="PaxDb" id="35128-Thaps1701"/>
<dbReference type="AlphaFoldDB" id="B8BRP5"/>
<dbReference type="Proteomes" id="UP000001449">
    <property type="component" value="Chromosome 1"/>
</dbReference>
<feature type="signal peptide" evidence="2">
    <location>
        <begin position="1"/>
        <end position="23"/>
    </location>
</feature>
<feature type="compositionally biased region" description="Polar residues" evidence="1">
    <location>
        <begin position="118"/>
        <end position="129"/>
    </location>
</feature>
<dbReference type="EMBL" id="CM000638">
    <property type="protein sequence ID" value="EED96575.1"/>
    <property type="molecule type" value="Genomic_DNA"/>
</dbReference>
<dbReference type="OMA" id="NDCPFAV"/>
<reference evidence="3 4" key="1">
    <citation type="journal article" date="2004" name="Science">
        <title>The genome of the diatom Thalassiosira pseudonana: ecology, evolution, and metabolism.</title>
        <authorList>
            <person name="Armbrust E.V."/>
            <person name="Berges J.A."/>
            <person name="Bowler C."/>
            <person name="Green B.R."/>
            <person name="Martinez D."/>
            <person name="Putnam N.H."/>
            <person name="Zhou S."/>
            <person name="Allen A.E."/>
            <person name="Apt K.E."/>
            <person name="Bechner M."/>
            <person name="Brzezinski M.A."/>
            <person name="Chaal B.K."/>
            <person name="Chiovitti A."/>
            <person name="Davis A.K."/>
            <person name="Demarest M.S."/>
            <person name="Detter J.C."/>
            <person name="Glavina T."/>
            <person name="Goodstein D."/>
            <person name="Hadi M.Z."/>
            <person name="Hellsten U."/>
            <person name="Hildebrand M."/>
            <person name="Jenkins B.D."/>
            <person name="Jurka J."/>
            <person name="Kapitonov V.V."/>
            <person name="Kroger N."/>
            <person name="Lau W.W."/>
            <person name="Lane T.W."/>
            <person name="Larimer F.W."/>
            <person name="Lippmeier J.C."/>
            <person name="Lucas S."/>
            <person name="Medina M."/>
            <person name="Montsant A."/>
            <person name="Obornik M."/>
            <person name="Parker M.S."/>
            <person name="Palenik B."/>
            <person name="Pazour G.J."/>
            <person name="Richardson P.M."/>
            <person name="Rynearson T.A."/>
            <person name="Saito M.A."/>
            <person name="Schwartz D.C."/>
            <person name="Thamatrakoln K."/>
            <person name="Valentin K."/>
            <person name="Vardi A."/>
            <person name="Wilkerson F.P."/>
            <person name="Rokhsar D.S."/>
        </authorList>
    </citation>
    <scope>NUCLEOTIDE SEQUENCE [LARGE SCALE GENOMIC DNA]</scope>
    <source>
        <strain evidence="3 4">CCMP1335</strain>
    </source>
</reference>
<name>B8BRP5_THAPS</name>
<protein>
    <submittedName>
        <fullName evidence="3">Uncharacterized protein</fullName>
    </submittedName>
</protein>
<gene>
    <name evidence="3" type="ORF">THAPSDRAFT_1701</name>
</gene>
<sequence>MMVHVPLFLALLIAAPNPTTSFAAWLKCSRDLEVDEVIMNNVVDAAPVDGDGVKLAVYDATGTRVDVDSVVWIDEGSPTSQSFDIKIDPDTSKSLGDIQFVVETYPFDHRGVLNSSLTPTTSNHNVQSYPTVPSSAPKTPTPVSPAPVSPAPVSPVPVSSNEYLHKGATYTSFVGASSGGGVLCDGKRAHARSKSGYAKYELLVANPNDEKSDVISEIWAGWSQNHGAVTLTPRIQFKRSKEQVGEQSLSKEEL</sequence>
<organism evidence="3 4">
    <name type="scientific">Thalassiosira pseudonana</name>
    <name type="common">Marine diatom</name>
    <name type="synonym">Cyclotella nana</name>
    <dbReference type="NCBI Taxonomy" id="35128"/>
    <lineage>
        <taxon>Eukaryota</taxon>
        <taxon>Sar</taxon>
        <taxon>Stramenopiles</taxon>
        <taxon>Ochrophyta</taxon>
        <taxon>Bacillariophyta</taxon>
        <taxon>Coscinodiscophyceae</taxon>
        <taxon>Thalassiosirophycidae</taxon>
        <taxon>Thalassiosirales</taxon>
        <taxon>Thalassiosiraceae</taxon>
        <taxon>Thalassiosira</taxon>
    </lineage>
</organism>
<keyword evidence="4" id="KW-1185">Reference proteome</keyword>
<accession>B8BRP5</accession>
<dbReference type="HOGENOM" id="CLU_1096152_0_0_1"/>
<evidence type="ECO:0000313" key="4">
    <source>
        <dbReference type="Proteomes" id="UP000001449"/>
    </source>
</evidence>
<dbReference type="InParanoid" id="B8BRP5"/>
<feature type="region of interest" description="Disordered" evidence="1">
    <location>
        <begin position="118"/>
        <end position="148"/>
    </location>
</feature>
<evidence type="ECO:0000256" key="2">
    <source>
        <dbReference type="SAM" id="SignalP"/>
    </source>
</evidence>
<keyword evidence="2" id="KW-0732">Signal</keyword>
<dbReference type="eggNOG" id="ENOG502R8W4">
    <property type="taxonomic scope" value="Eukaryota"/>
</dbReference>
<feature type="compositionally biased region" description="Pro residues" evidence="1">
    <location>
        <begin position="139"/>
        <end position="148"/>
    </location>
</feature>
<evidence type="ECO:0000313" key="3">
    <source>
        <dbReference type="EMBL" id="EED96575.1"/>
    </source>
</evidence>